<evidence type="ECO:0000313" key="4">
    <source>
        <dbReference type="Proteomes" id="UP000250918"/>
    </source>
</evidence>
<dbReference type="SUPFAM" id="SSF53474">
    <property type="entry name" value="alpha/beta-Hydrolases"/>
    <property type="match status" value="1"/>
</dbReference>
<sequence>MSYRTYGQSDRPPVLLLHGFLGCKEDWEEVASALASDHFAITVDSPGHGGSVDGLSERDYTMAGCSDMLVSVLDSLKIDRCSVIG</sequence>
<dbReference type="InterPro" id="IPR029058">
    <property type="entry name" value="AB_hydrolase_fold"/>
</dbReference>
<evidence type="ECO:0000259" key="2">
    <source>
        <dbReference type="Pfam" id="PF00561"/>
    </source>
</evidence>
<reference evidence="3 4" key="1">
    <citation type="journal article" date="2018" name="ISME J.">
        <title>A methanotrophic archaeon couples anaerobic oxidation of methane to Fe(III) reduction.</title>
        <authorList>
            <person name="Cai C."/>
            <person name="Leu A.O."/>
            <person name="Xie G.J."/>
            <person name="Guo J."/>
            <person name="Feng Y."/>
            <person name="Zhao J.X."/>
            <person name="Tyson G.W."/>
            <person name="Yuan Z."/>
            <person name="Hu S."/>
        </authorList>
    </citation>
    <scope>NUCLEOTIDE SEQUENCE [LARGE SCALE GENOMIC DNA]</scope>
    <source>
        <strain evidence="3">FeB_12</strain>
    </source>
</reference>
<dbReference type="AlphaFoldDB" id="A0A855X1Z2"/>
<dbReference type="PANTHER" id="PTHR43798:SF31">
    <property type="entry name" value="AB HYDROLASE SUPERFAMILY PROTEIN YCLE"/>
    <property type="match status" value="1"/>
</dbReference>
<protein>
    <submittedName>
        <fullName evidence="3">2-succinyl-6-hydroxy-2, 4-cyclohexadiene-1-carboxylate synthase</fullName>
    </submittedName>
</protein>
<feature type="domain" description="AB hydrolase-1" evidence="2">
    <location>
        <begin position="12"/>
        <end position="85"/>
    </location>
</feature>
<feature type="non-terminal residue" evidence="3">
    <location>
        <position position="85"/>
    </location>
</feature>
<dbReference type="GO" id="GO:0016020">
    <property type="term" value="C:membrane"/>
    <property type="evidence" value="ECO:0007669"/>
    <property type="project" value="TreeGrafter"/>
</dbReference>
<dbReference type="InterPro" id="IPR050266">
    <property type="entry name" value="AB_hydrolase_sf"/>
</dbReference>
<dbReference type="PANTHER" id="PTHR43798">
    <property type="entry name" value="MONOACYLGLYCEROL LIPASE"/>
    <property type="match status" value="1"/>
</dbReference>
<name>A0A855X1Z2_9BACT</name>
<proteinExistence type="predicted"/>
<dbReference type="GO" id="GO:0016787">
    <property type="term" value="F:hydrolase activity"/>
    <property type="evidence" value="ECO:0007669"/>
    <property type="project" value="UniProtKB-KW"/>
</dbReference>
<dbReference type="Proteomes" id="UP000250918">
    <property type="component" value="Unassembled WGS sequence"/>
</dbReference>
<keyword evidence="1" id="KW-0378">Hydrolase</keyword>
<comment type="caution">
    <text evidence="3">The sequence shown here is derived from an EMBL/GenBank/DDBJ whole genome shotgun (WGS) entry which is preliminary data.</text>
</comment>
<dbReference type="EMBL" id="PQAP01000112">
    <property type="protein sequence ID" value="PWB71524.1"/>
    <property type="molecule type" value="Genomic_DNA"/>
</dbReference>
<accession>A0A855X1Z2</accession>
<dbReference type="InterPro" id="IPR000073">
    <property type="entry name" value="AB_hydrolase_1"/>
</dbReference>
<dbReference type="Gene3D" id="3.40.50.1820">
    <property type="entry name" value="alpha/beta hydrolase"/>
    <property type="match status" value="1"/>
</dbReference>
<organism evidence="3 4">
    <name type="scientific">candidate division GN15 bacterium</name>
    <dbReference type="NCBI Taxonomy" id="2072418"/>
    <lineage>
        <taxon>Bacteria</taxon>
        <taxon>candidate division GN15</taxon>
    </lineage>
</organism>
<dbReference type="Pfam" id="PF00561">
    <property type="entry name" value="Abhydrolase_1"/>
    <property type="match status" value="1"/>
</dbReference>
<dbReference type="PROSITE" id="PS51257">
    <property type="entry name" value="PROKAR_LIPOPROTEIN"/>
    <property type="match status" value="1"/>
</dbReference>
<gene>
    <name evidence="3" type="ORF">C3F09_07775</name>
</gene>
<evidence type="ECO:0000256" key="1">
    <source>
        <dbReference type="ARBA" id="ARBA00022801"/>
    </source>
</evidence>
<evidence type="ECO:0000313" key="3">
    <source>
        <dbReference type="EMBL" id="PWB71524.1"/>
    </source>
</evidence>